<dbReference type="OrthoDB" id="1072135at2"/>
<evidence type="ECO:0000256" key="4">
    <source>
        <dbReference type="ARBA" id="ARBA00022692"/>
    </source>
</evidence>
<feature type="transmembrane region" description="Helical" evidence="7">
    <location>
        <begin position="133"/>
        <end position="150"/>
    </location>
</feature>
<dbReference type="Pfam" id="PF01757">
    <property type="entry name" value="Acyl_transf_3"/>
    <property type="match status" value="1"/>
</dbReference>
<feature type="transmembrane region" description="Helical" evidence="7">
    <location>
        <begin position="195"/>
        <end position="215"/>
    </location>
</feature>
<organism evidence="9 10">
    <name type="scientific">Marinibacterium profundimaris</name>
    <dbReference type="NCBI Taxonomy" id="1679460"/>
    <lineage>
        <taxon>Bacteria</taxon>
        <taxon>Pseudomonadati</taxon>
        <taxon>Pseudomonadota</taxon>
        <taxon>Alphaproteobacteria</taxon>
        <taxon>Rhodobacterales</taxon>
        <taxon>Paracoccaceae</taxon>
        <taxon>Marinibacterium</taxon>
    </lineage>
</organism>
<feature type="transmembrane region" description="Helical" evidence="7">
    <location>
        <begin position="74"/>
        <end position="95"/>
    </location>
</feature>
<keyword evidence="5 7" id="KW-1133">Transmembrane helix</keyword>
<reference evidence="9 10" key="1">
    <citation type="submission" date="2013-04" db="EMBL/GenBank/DDBJ databases">
        <title>Oceanicola sp. 22II1-22F33 Genome Sequencing.</title>
        <authorList>
            <person name="Lai Q."/>
            <person name="Li G."/>
            <person name="Shao Z."/>
        </authorList>
    </citation>
    <scope>NUCLEOTIDE SEQUENCE [LARGE SCALE GENOMIC DNA]</scope>
    <source>
        <strain evidence="9 10">22II1-22F33</strain>
    </source>
</reference>
<dbReference type="Proteomes" id="UP000215377">
    <property type="component" value="Unassembled WGS sequence"/>
</dbReference>
<evidence type="ECO:0000313" key="9">
    <source>
        <dbReference type="EMBL" id="OWU77384.1"/>
    </source>
</evidence>
<evidence type="ECO:0000259" key="8">
    <source>
        <dbReference type="Pfam" id="PF01757"/>
    </source>
</evidence>
<sequence length="337" mass="37182">MQRNQTFDMLRLVAIFGVVFLHQKFDAVSGLDASSILRLMMRWSVPFFFMLTGFFLSSYLGFAEISISRVRRIGVITIIANLLFLPLAIAMNGLGTLTISTLVLGTWFHLWFLNALILSLILLVVLPSLARRPSVISALSVLIFLAYYLADTQAMLDPNPDYQLNTVMRQFSGLAFVWFGFSIAQLERKSFRPRFAAILIAGGVLLVVAEAMLWSSLGYSVVYRQLPLGAISMTFGFLILGMSLQKKDIPGAEIGRDQSLSVYIIHPIFLKIAGIFLSTLGIVGSSASYLAIAFGFVASVSFCMALDKIWPSAANILRGQLPELHPAPKERQGLNQA</sequence>
<dbReference type="GO" id="GO:0016413">
    <property type="term" value="F:O-acetyltransferase activity"/>
    <property type="evidence" value="ECO:0007669"/>
    <property type="project" value="TreeGrafter"/>
</dbReference>
<comment type="similarity">
    <text evidence="2">Belongs to the acyltransferase 3 family.</text>
</comment>
<comment type="subcellular location">
    <subcellularLocation>
        <location evidence="1">Cell membrane</location>
        <topology evidence="1">Multi-pass membrane protein</topology>
    </subcellularLocation>
</comment>
<dbReference type="EMBL" id="AQQR01000001">
    <property type="protein sequence ID" value="OWU77384.1"/>
    <property type="molecule type" value="Genomic_DNA"/>
</dbReference>
<keyword evidence="10" id="KW-1185">Reference proteome</keyword>
<dbReference type="RefSeq" id="WP_158217887.1">
    <property type="nucleotide sequence ID" value="NZ_AQQR01000001.1"/>
</dbReference>
<proteinExistence type="inferred from homology"/>
<keyword evidence="4 7" id="KW-0812">Transmembrane</keyword>
<accession>A0A225NR01</accession>
<gene>
    <name evidence="9" type="ORF">ATO3_01345</name>
</gene>
<evidence type="ECO:0000313" key="10">
    <source>
        <dbReference type="Proteomes" id="UP000215377"/>
    </source>
</evidence>
<keyword evidence="6 7" id="KW-0472">Membrane</keyword>
<evidence type="ECO:0000256" key="6">
    <source>
        <dbReference type="ARBA" id="ARBA00023136"/>
    </source>
</evidence>
<dbReference type="InterPro" id="IPR002656">
    <property type="entry name" value="Acyl_transf_3_dom"/>
</dbReference>
<feature type="transmembrane region" description="Helical" evidence="7">
    <location>
        <begin position="260"/>
        <end position="283"/>
    </location>
</feature>
<feature type="transmembrane region" description="Helical" evidence="7">
    <location>
        <begin position="43"/>
        <end position="62"/>
    </location>
</feature>
<protein>
    <recommendedName>
        <fullName evidence="8">Acyltransferase 3 domain-containing protein</fullName>
    </recommendedName>
</protein>
<feature type="transmembrane region" description="Helical" evidence="7">
    <location>
        <begin position="221"/>
        <end position="240"/>
    </location>
</feature>
<evidence type="ECO:0000256" key="5">
    <source>
        <dbReference type="ARBA" id="ARBA00022989"/>
    </source>
</evidence>
<feature type="transmembrane region" description="Helical" evidence="7">
    <location>
        <begin position="289"/>
        <end position="310"/>
    </location>
</feature>
<feature type="transmembrane region" description="Helical" evidence="7">
    <location>
        <begin position="162"/>
        <end position="183"/>
    </location>
</feature>
<keyword evidence="3" id="KW-1003">Cell membrane</keyword>
<feature type="domain" description="Acyltransferase 3" evidence="8">
    <location>
        <begin position="6"/>
        <end position="306"/>
    </location>
</feature>
<dbReference type="GO" id="GO:0005886">
    <property type="term" value="C:plasma membrane"/>
    <property type="evidence" value="ECO:0007669"/>
    <property type="project" value="UniProtKB-SubCell"/>
</dbReference>
<dbReference type="PANTHER" id="PTHR40074">
    <property type="entry name" value="O-ACETYLTRANSFERASE WECH"/>
    <property type="match status" value="1"/>
</dbReference>
<comment type="caution">
    <text evidence="9">The sequence shown here is derived from an EMBL/GenBank/DDBJ whole genome shotgun (WGS) entry which is preliminary data.</text>
</comment>
<feature type="transmembrane region" description="Helical" evidence="7">
    <location>
        <begin position="107"/>
        <end position="126"/>
    </location>
</feature>
<dbReference type="PANTHER" id="PTHR40074:SF2">
    <property type="entry name" value="O-ACETYLTRANSFERASE WECH"/>
    <property type="match status" value="1"/>
</dbReference>
<dbReference type="GO" id="GO:0009246">
    <property type="term" value="P:enterobacterial common antigen biosynthetic process"/>
    <property type="evidence" value="ECO:0007669"/>
    <property type="project" value="TreeGrafter"/>
</dbReference>
<evidence type="ECO:0000256" key="1">
    <source>
        <dbReference type="ARBA" id="ARBA00004651"/>
    </source>
</evidence>
<dbReference type="AlphaFoldDB" id="A0A225NR01"/>
<evidence type="ECO:0000256" key="3">
    <source>
        <dbReference type="ARBA" id="ARBA00022475"/>
    </source>
</evidence>
<evidence type="ECO:0000256" key="7">
    <source>
        <dbReference type="SAM" id="Phobius"/>
    </source>
</evidence>
<evidence type="ECO:0000256" key="2">
    <source>
        <dbReference type="ARBA" id="ARBA00007400"/>
    </source>
</evidence>
<name>A0A225NR01_9RHOB</name>